<dbReference type="Pfam" id="PF04577">
    <property type="entry name" value="Glyco_transf_61"/>
    <property type="match status" value="1"/>
</dbReference>
<evidence type="ECO:0000256" key="6">
    <source>
        <dbReference type="ARBA" id="ARBA00023136"/>
    </source>
</evidence>
<keyword evidence="2" id="KW-0328">Glycosyltransferase</keyword>
<dbReference type="EMBL" id="JAODUO010000536">
    <property type="protein sequence ID" value="KAK2178629.1"/>
    <property type="molecule type" value="Genomic_DNA"/>
</dbReference>
<keyword evidence="6" id="KW-0472">Membrane</keyword>
<keyword evidence="3" id="KW-0808">Transferase</keyword>
<gene>
    <name evidence="9" type="ORF">NP493_537g01001</name>
</gene>
<keyword evidence="5" id="KW-1133">Transmembrane helix</keyword>
<name>A0AAD9NTA7_RIDPI</name>
<dbReference type="GO" id="GO:0016020">
    <property type="term" value="C:membrane"/>
    <property type="evidence" value="ECO:0007669"/>
    <property type="project" value="UniProtKB-SubCell"/>
</dbReference>
<evidence type="ECO:0000256" key="1">
    <source>
        <dbReference type="ARBA" id="ARBA00004167"/>
    </source>
</evidence>
<comment type="caution">
    <text evidence="9">The sequence shown here is derived from an EMBL/GenBank/DDBJ whole genome shotgun (WGS) entry which is preliminary data.</text>
</comment>
<evidence type="ECO:0000256" key="5">
    <source>
        <dbReference type="ARBA" id="ARBA00022989"/>
    </source>
</evidence>
<comment type="subcellular location">
    <subcellularLocation>
        <location evidence="1">Membrane</location>
        <topology evidence="1">Single-pass membrane protein</topology>
    </subcellularLocation>
</comment>
<dbReference type="GO" id="GO:0016757">
    <property type="term" value="F:glycosyltransferase activity"/>
    <property type="evidence" value="ECO:0007669"/>
    <property type="project" value="UniProtKB-KW"/>
</dbReference>
<dbReference type="PANTHER" id="PTHR20961:SF38">
    <property type="entry name" value="PROTEIN O-LINKED-MANNOSE BETA-1,4-N-ACETYLGLUCOSAMINYLTRANSFERASE 2"/>
    <property type="match status" value="1"/>
</dbReference>
<evidence type="ECO:0000256" key="3">
    <source>
        <dbReference type="ARBA" id="ARBA00022679"/>
    </source>
</evidence>
<protein>
    <recommendedName>
        <fullName evidence="8">Glycosyltransferase 61 catalytic domain-containing protein</fullName>
    </recommendedName>
</protein>
<keyword evidence="4" id="KW-0812">Transmembrane</keyword>
<organism evidence="9 10">
    <name type="scientific">Ridgeia piscesae</name>
    <name type="common">Tubeworm</name>
    <dbReference type="NCBI Taxonomy" id="27915"/>
    <lineage>
        <taxon>Eukaryota</taxon>
        <taxon>Metazoa</taxon>
        <taxon>Spiralia</taxon>
        <taxon>Lophotrochozoa</taxon>
        <taxon>Annelida</taxon>
        <taxon>Polychaeta</taxon>
        <taxon>Sedentaria</taxon>
        <taxon>Canalipalpata</taxon>
        <taxon>Sabellida</taxon>
        <taxon>Siboglinidae</taxon>
        <taxon>Ridgeia</taxon>
    </lineage>
</organism>
<dbReference type="InterPro" id="IPR007657">
    <property type="entry name" value="Glycosyltransferase_61"/>
</dbReference>
<evidence type="ECO:0000256" key="2">
    <source>
        <dbReference type="ARBA" id="ARBA00022676"/>
    </source>
</evidence>
<evidence type="ECO:0000313" key="10">
    <source>
        <dbReference type="Proteomes" id="UP001209878"/>
    </source>
</evidence>
<accession>A0AAD9NTA7</accession>
<evidence type="ECO:0000256" key="4">
    <source>
        <dbReference type="ARBA" id="ARBA00022692"/>
    </source>
</evidence>
<evidence type="ECO:0000256" key="7">
    <source>
        <dbReference type="ARBA" id="ARBA00023180"/>
    </source>
</evidence>
<proteinExistence type="predicted"/>
<dbReference type="Proteomes" id="UP001209878">
    <property type="component" value="Unassembled WGS sequence"/>
</dbReference>
<feature type="domain" description="Glycosyltransferase 61 catalytic" evidence="8">
    <location>
        <begin position="47"/>
        <end position="223"/>
    </location>
</feature>
<keyword evidence="10" id="KW-1185">Reference proteome</keyword>
<evidence type="ECO:0000259" key="8">
    <source>
        <dbReference type="Pfam" id="PF04577"/>
    </source>
</evidence>
<evidence type="ECO:0000313" key="9">
    <source>
        <dbReference type="EMBL" id="KAK2178629.1"/>
    </source>
</evidence>
<dbReference type="AlphaFoldDB" id="A0AAD9NTA7"/>
<dbReference type="PANTHER" id="PTHR20961">
    <property type="entry name" value="GLYCOSYLTRANSFERASE"/>
    <property type="match status" value="1"/>
</dbReference>
<reference evidence="9" key="1">
    <citation type="journal article" date="2023" name="Mol. Biol. Evol.">
        <title>Third-Generation Sequencing Reveals the Adaptive Role of the Epigenome in Three Deep-Sea Polychaetes.</title>
        <authorList>
            <person name="Perez M."/>
            <person name="Aroh O."/>
            <person name="Sun Y."/>
            <person name="Lan Y."/>
            <person name="Juniper S.K."/>
            <person name="Young C.R."/>
            <person name="Angers B."/>
            <person name="Qian P.Y."/>
        </authorList>
    </citation>
    <scope>NUCLEOTIDE SEQUENCE</scope>
    <source>
        <strain evidence="9">R07B-5</strain>
    </source>
</reference>
<dbReference type="InterPro" id="IPR049625">
    <property type="entry name" value="Glyco_transf_61_cat"/>
</dbReference>
<keyword evidence="7" id="KW-0325">Glycoprotein</keyword>
<sequence length="243" mass="26930">MFHNGSAHASYDCGWNSDLRQYGNGVVGAEDGLAVMCPILVPGGSSFQHFVDGVLPKVVQVLPFLRHREVKLVLHAPRDAIIWEILLQMNITQDQVVVYHSGTAASSHVLDTCITPPLHPLLWRTARALLVPDRDHVTAGHVVDADVVLLTRARHHNPGRNIVNFAAVVAFLRRRYARRLRVFRGGLTLRESSALFGKARLVIGVHGGAFYNVLFCRDDATVVEVRISVIPDWSLDYCCVLSD</sequence>